<dbReference type="SUPFAM" id="SSF46689">
    <property type="entry name" value="Homeodomain-like"/>
    <property type="match status" value="2"/>
</dbReference>
<dbReference type="PANTHER" id="PTHR43280">
    <property type="entry name" value="ARAC-FAMILY TRANSCRIPTIONAL REGULATOR"/>
    <property type="match status" value="1"/>
</dbReference>
<evidence type="ECO:0000313" key="7">
    <source>
        <dbReference type="EMBL" id="MBW7452587.1"/>
    </source>
</evidence>
<dbReference type="Gene3D" id="1.10.10.60">
    <property type="entry name" value="Homeodomain-like"/>
    <property type="match status" value="2"/>
</dbReference>
<dbReference type="InterPro" id="IPR018062">
    <property type="entry name" value="HTH_AraC-typ_CS"/>
</dbReference>
<evidence type="ECO:0000256" key="1">
    <source>
        <dbReference type="ARBA" id="ARBA00023015"/>
    </source>
</evidence>
<evidence type="ECO:0000256" key="3">
    <source>
        <dbReference type="ARBA" id="ARBA00023163"/>
    </source>
</evidence>
<reference evidence="7 8" key="1">
    <citation type="submission" date="2021-07" db="EMBL/GenBank/DDBJ databases">
        <title>Paenibacillus radiodurans sp. nov., isolated from the southeastern edge of Tengger Desert.</title>
        <authorList>
            <person name="Zhang G."/>
        </authorList>
    </citation>
    <scope>NUCLEOTIDE SEQUENCE [LARGE SCALE GENOMIC DNA]</scope>
    <source>
        <strain evidence="7 8">CCM 7311</strain>
    </source>
</reference>
<dbReference type="Proteomes" id="UP001519887">
    <property type="component" value="Unassembled WGS sequence"/>
</dbReference>
<dbReference type="Pfam" id="PF12833">
    <property type="entry name" value="HTH_18"/>
    <property type="match status" value="1"/>
</dbReference>
<evidence type="ECO:0000256" key="4">
    <source>
        <dbReference type="SAM" id="Coils"/>
    </source>
</evidence>
<dbReference type="PROSITE" id="PS00041">
    <property type="entry name" value="HTH_ARAC_FAMILY_1"/>
    <property type="match status" value="1"/>
</dbReference>
<protein>
    <submittedName>
        <fullName evidence="7">AraC family transcriptional regulator</fullName>
    </submittedName>
</protein>
<sequence>MRNSRTWFYRSLFSYLPIFFVITSILFLLFFLAFSQYVKESTNKATQAFNVQIAQSVENLLKPVDKLIIKEIMTNDTIGQFFEDENSSYMIYQSIQALNNMIASYPIIDSIYVYRLSDQLVLTNNMFTHADTFADREFLLDQLETSSIVSWTGKRSYQDPRTFTTKDVVSLVRRVPIISGQQGLFVVNIRTNSIRDFTMNMSSLKINYVDFIDAQEQLIVSTEEGSTQVQDNPRNKVSLTHSPYLGWNVQSGLKQRHAFEFFSSFPYIWVTLGFLSIVAGSVFIVYVTRRNYKPIESIVGHINEIFVNKSSELLSRNNDDEMRFISTAIDKLLEQSVKLQSRVEEDQVSMRRHFFNELLDGTRQIGAEEWKLAMERLELNYEFKRAKVAVMEIDKYADFCSSYSERDQYLLKFVISSVLTELAEERRIRAWTQYIGSSRLGIVFLLEHAGENEQQIEEDSIEEACTAFIHWVTGHLKFTVTIGMGGTSDLVDDIPLLYEDAVEALKYKAVLGSSRIILSQEMPSKRRTDMFQPIQLIRTVTLSFKLGESEWEARFEELFHTIQISMISRDDVTNILHNLIYNLDREVMGLSESICDYWKKDSLPELNKLLDNLDTLEEFQASARLVLNMSFQEIGKLREHRSTHQIIHKVKQYVKDNYANPDLSLNQLSDEFNLSTRYLSRLFKDEFGEKFVDYLVRVRLEKAKELLRETKDPVHEVALKVGYIHAFSFIRMFKNNEGITPGDYRK</sequence>
<name>A0ABS7BVB7_9BACL</name>
<dbReference type="SMART" id="SM00342">
    <property type="entry name" value="HTH_ARAC"/>
    <property type="match status" value="1"/>
</dbReference>
<keyword evidence="5" id="KW-1133">Transmembrane helix</keyword>
<dbReference type="RefSeq" id="WP_210040848.1">
    <property type="nucleotide sequence ID" value="NZ_JBHLVU010000021.1"/>
</dbReference>
<keyword evidence="2" id="KW-0238">DNA-binding</keyword>
<keyword evidence="1" id="KW-0805">Transcription regulation</keyword>
<evidence type="ECO:0000256" key="5">
    <source>
        <dbReference type="SAM" id="Phobius"/>
    </source>
</evidence>
<keyword evidence="5" id="KW-0812">Transmembrane</keyword>
<dbReference type="InterPro" id="IPR018060">
    <property type="entry name" value="HTH_AraC"/>
</dbReference>
<organism evidence="7 8">
    <name type="scientific">Paenibacillus sepulcri</name>
    <dbReference type="NCBI Taxonomy" id="359917"/>
    <lineage>
        <taxon>Bacteria</taxon>
        <taxon>Bacillati</taxon>
        <taxon>Bacillota</taxon>
        <taxon>Bacilli</taxon>
        <taxon>Bacillales</taxon>
        <taxon>Paenibacillaceae</taxon>
        <taxon>Paenibacillus</taxon>
    </lineage>
</organism>
<accession>A0ABS7BVB7</accession>
<dbReference type="InterPro" id="IPR009057">
    <property type="entry name" value="Homeodomain-like_sf"/>
</dbReference>
<feature type="coiled-coil region" evidence="4">
    <location>
        <begin position="367"/>
        <end position="394"/>
    </location>
</feature>
<dbReference type="PANTHER" id="PTHR43280:SF2">
    <property type="entry name" value="HTH-TYPE TRANSCRIPTIONAL REGULATOR EXSA"/>
    <property type="match status" value="1"/>
</dbReference>
<proteinExistence type="predicted"/>
<evidence type="ECO:0000313" key="8">
    <source>
        <dbReference type="Proteomes" id="UP001519887"/>
    </source>
</evidence>
<keyword evidence="5" id="KW-0472">Membrane</keyword>
<dbReference type="EMBL" id="JAHZIK010000007">
    <property type="protein sequence ID" value="MBW7452587.1"/>
    <property type="molecule type" value="Genomic_DNA"/>
</dbReference>
<gene>
    <name evidence="7" type="ORF">K0U00_00845</name>
</gene>
<keyword evidence="3" id="KW-0804">Transcription</keyword>
<evidence type="ECO:0000256" key="2">
    <source>
        <dbReference type="ARBA" id="ARBA00023125"/>
    </source>
</evidence>
<feature type="transmembrane region" description="Helical" evidence="5">
    <location>
        <begin position="12"/>
        <end position="34"/>
    </location>
</feature>
<feature type="transmembrane region" description="Helical" evidence="5">
    <location>
        <begin position="267"/>
        <end position="287"/>
    </location>
</feature>
<dbReference type="PROSITE" id="PS01124">
    <property type="entry name" value="HTH_ARAC_FAMILY_2"/>
    <property type="match status" value="1"/>
</dbReference>
<keyword evidence="4" id="KW-0175">Coiled coil</keyword>
<comment type="caution">
    <text evidence="7">The sequence shown here is derived from an EMBL/GenBank/DDBJ whole genome shotgun (WGS) entry which is preliminary data.</text>
</comment>
<evidence type="ECO:0000259" key="6">
    <source>
        <dbReference type="PROSITE" id="PS01124"/>
    </source>
</evidence>
<feature type="domain" description="HTH araC/xylS-type" evidence="6">
    <location>
        <begin position="648"/>
        <end position="746"/>
    </location>
</feature>
<keyword evidence="8" id="KW-1185">Reference proteome</keyword>